<gene>
    <name evidence="2" type="ORF">CURHAP_LOCUS49729</name>
</gene>
<evidence type="ECO:0000313" key="3">
    <source>
        <dbReference type="Proteomes" id="UP000507222"/>
    </source>
</evidence>
<proteinExistence type="predicted"/>
<feature type="region of interest" description="Disordered" evidence="1">
    <location>
        <begin position="1"/>
        <end position="56"/>
    </location>
</feature>
<dbReference type="AlphaFoldDB" id="A0A6J5VVT1"/>
<evidence type="ECO:0000313" key="2">
    <source>
        <dbReference type="EMBL" id="CAB4289958.1"/>
    </source>
</evidence>
<dbReference type="Proteomes" id="UP000507222">
    <property type="component" value="Unassembled WGS sequence"/>
</dbReference>
<accession>A0A6J5VVT1</accession>
<sequence>MRANSQTSERGLGWTAQLPGNPLDSRAVQLPGNLLDSRAAQPQKGRAPPRAVPPSL</sequence>
<organism evidence="2 3">
    <name type="scientific">Prunus armeniaca</name>
    <name type="common">Apricot</name>
    <name type="synonym">Armeniaca vulgaris</name>
    <dbReference type="NCBI Taxonomy" id="36596"/>
    <lineage>
        <taxon>Eukaryota</taxon>
        <taxon>Viridiplantae</taxon>
        <taxon>Streptophyta</taxon>
        <taxon>Embryophyta</taxon>
        <taxon>Tracheophyta</taxon>
        <taxon>Spermatophyta</taxon>
        <taxon>Magnoliopsida</taxon>
        <taxon>eudicotyledons</taxon>
        <taxon>Gunneridae</taxon>
        <taxon>Pentapetalae</taxon>
        <taxon>rosids</taxon>
        <taxon>fabids</taxon>
        <taxon>Rosales</taxon>
        <taxon>Rosaceae</taxon>
        <taxon>Amygdaloideae</taxon>
        <taxon>Amygdaleae</taxon>
        <taxon>Prunus</taxon>
    </lineage>
</organism>
<protein>
    <submittedName>
        <fullName evidence="2">Uncharacterized protein</fullName>
    </submittedName>
</protein>
<dbReference type="EMBL" id="CAEKDK010000008">
    <property type="protein sequence ID" value="CAB4289958.1"/>
    <property type="molecule type" value="Genomic_DNA"/>
</dbReference>
<evidence type="ECO:0000256" key="1">
    <source>
        <dbReference type="SAM" id="MobiDB-lite"/>
    </source>
</evidence>
<reference evidence="2 3" key="1">
    <citation type="submission" date="2020-05" db="EMBL/GenBank/DDBJ databases">
        <authorList>
            <person name="Campoy J."/>
            <person name="Schneeberger K."/>
            <person name="Spophaly S."/>
        </authorList>
    </citation>
    <scope>NUCLEOTIDE SEQUENCE [LARGE SCALE GENOMIC DNA]</scope>
    <source>
        <strain evidence="2">PruArmRojPasFocal</strain>
    </source>
</reference>
<name>A0A6J5VVT1_PRUAR</name>